<dbReference type="PROSITE" id="PS50850">
    <property type="entry name" value="MFS"/>
    <property type="match status" value="1"/>
</dbReference>
<dbReference type="Pfam" id="PF07690">
    <property type="entry name" value="MFS_1"/>
    <property type="match status" value="1"/>
</dbReference>
<feature type="transmembrane region" description="Helical" evidence="7">
    <location>
        <begin position="115"/>
        <end position="135"/>
    </location>
</feature>
<dbReference type="InParanoid" id="A0A163IS20"/>
<evidence type="ECO:0000313" key="9">
    <source>
        <dbReference type="EMBL" id="SAL95030.1"/>
    </source>
</evidence>
<evidence type="ECO:0000256" key="1">
    <source>
        <dbReference type="ARBA" id="ARBA00004127"/>
    </source>
</evidence>
<feature type="transmembrane region" description="Helical" evidence="7">
    <location>
        <begin position="249"/>
        <end position="268"/>
    </location>
</feature>
<gene>
    <name evidence="9" type="primary">ABSGL_00329.1 scaffold 486</name>
</gene>
<keyword evidence="4 7" id="KW-0812">Transmembrane</keyword>
<dbReference type="InterPro" id="IPR011701">
    <property type="entry name" value="MFS"/>
</dbReference>
<organism evidence="9">
    <name type="scientific">Absidia glauca</name>
    <name type="common">Pin mould</name>
    <dbReference type="NCBI Taxonomy" id="4829"/>
    <lineage>
        <taxon>Eukaryota</taxon>
        <taxon>Fungi</taxon>
        <taxon>Fungi incertae sedis</taxon>
        <taxon>Mucoromycota</taxon>
        <taxon>Mucoromycotina</taxon>
        <taxon>Mucoromycetes</taxon>
        <taxon>Mucorales</taxon>
        <taxon>Cunninghamellaceae</taxon>
        <taxon>Absidia</taxon>
    </lineage>
</organism>
<protein>
    <recommendedName>
        <fullName evidence="8">Major facilitator superfamily (MFS) profile domain-containing protein</fullName>
    </recommendedName>
</protein>
<dbReference type="AlphaFoldDB" id="A0A163IS20"/>
<keyword evidence="3" id="KW-0813">Transport</keyword>
<dbReference type="Proteomes" id="UP000078561">
    <property type="component" value="Unassembled WGS sequence"/>
</dbReference>
<comment type="subcellular location">
    <subcellularLocation>
        <location evidence="1">Endomembrane system</location>
        <topology evidence="1">Multi-pass membrane protein</topology>
    </subcellularLocation>
</comment>
<feature type="transmembrane region" description="Helical" evidence="7">
    <location>
        <begin position="155"/>
        <end position="174"/>
    </location>
</feature>
<dbReference type="FunFam" id="1.20.1250.20:FF:000286">
    <property type="entry name" value="MFS efflux transporter"/>
    <property type="match status" value="1"/>
</dbReference>
<comment type="similarity">
    <text evidence="2">Belongs to the major facilitator superfamily.</text>
</comment>
<feature type="transmembrane region" description="Helical" evidence="7">
    <location>
        <begin position="61"/>
        <end position="85"/>
    </location>
</feature>
<feature type="domain" description="Major facilitator superfamily (MFS) profile" evidence="8">
    <location>
        <begin position="213"/>
        <end position="413"/>
    </location>
</feature>
<proteinExistence type="inferred from homology"/>
<dbReference type="STRING" id="4829.A0A163IS20"/>
<dbReference type="SUPFAM" id="SSF103473">
    <property type="entry name" value="MFS general substrate transporter"/>
    <property type="match status" value="1"/>
</dbReference>
<keyword evidence="10" id="KW-1185">Reference proteome</keyword>
<dbReference type="InterPro" id="IPR020846">
    <property type="entry name" value="MFS_dom"/>
</dbReference>
<feature type="transmembrane region" description="Helical" evidence="7">
    <location>
        <begin position="338"/>
        <end position="357"/>
    </location>
</feature>
<dbReference type="GO" id="GO:0012505">
    <property type="term" value="C:endomembrane system"/>
    <property type="evidence" value="ECO:0007669"/>
    <property type="project" value="UniProtKB-SubCell"/>
</dbReference>
<evidence type="ECO:0000256" key="6">
    <source>
        <dbReference type="ARBA" id="ARBA00023136"/>
    </source>
</evidence>
<reference evidence="9" key="1">
    <citation type="submission" date="2016-04" db="EMBL/GenBank/DDBJ databases">
        <authorList>
            <person name="Evans L.H."/>
            <person name="Alamgir A."/>
            <person name="Owens N."/>
            <person name="Weber N.D."/>
            <person name="Virtaneva K."/>
            <person name="Barbian K."/>
            <person name="Babar A."/>
            <person name="Rosenke K."/>
        </authorList>
    </citation>
    <scope>NUCLEOTIDE SEQUENCE [LARGE SCALE GENOMIC DNA]</scope>
    <source>
        <strain evidence="9">CBS 101.48</strain>
    </source>
</reference>
<sequence>MEEGQIHQTSMDDERQEKLVWKRDFPPLLQGFYFQLLAGLNDANLGIILPSIKAQFGLNQYVVSIVFLCTTLGYMLAAVANGYLIRRFSQVTSAMIGSISLVLGYLLFSCAIPFPVLCVFMICIGFGLALIQTFYGFGALIGPLIASSVSNWKGTYQIFCGMAGLNIVLQLFTFHDYRKQEKQQQSTDREERQQQEGQESVSNRLIYDTLHQPILYTGAVFLLLYVGTEVCIGNWGYTFLLSRNSDAVAMARIMAGYWGGICAGRLTLGWLTLKWGEKRMIYGYVCVLIGMLLLLYLVPFVSVNATALVIIGITIGPLFPTTVAVTSKVVPERLRVTTIGFLCAFGSGGSALFPYVGGVLIGSLGVSSLLPFCISLSSMMLISWLFVPNPEHSKPPIYRRLLDWIVGIGNKMS</sequence>
<dbReference type="GO" id="GO:0022857">
    <property type="term" value="F:transmembrane transporter activity"/>
    <property type="evidence" value="ECO:0007669"/>
    <property type="project" value="InterPro"/>
</dbReference>
<feature type="transmembrane region" description="Helical" evidence="7">
    <location>
        <begin position="91"/>
        <end position="108"/>
    </location>
</feature>
<feature type="transmembrane region" description="Helical" evidence="7">
    <location>
        <begin position="280"/>
        <end position="299"/>
    </location>
</feature>
<evidence type="ECO:0000256" key="3">
    <source>
        <dbReference type="ARBA" id="ARBA00022448"/>
    </source>
</evidence>
<dbReference type="OMA" id="NNKLHMA"/>
<accession>A0A163IS20</accession>
<name>A0A163IS20_ABSGL</name>
<feature type="transmembrane region" description="Helical" evidence="7">
    <location>
        <begin position="369"/>
        <end position="387"/>
    </location>
</feature>
<dbReference type="OrthoDB" id="413079at2759"/>
<feature type="transmembrane region" description="Helical" evidence="7">
    <location>
        <begin position="214"/>
        <end position="237"/>
    </location>
</feature>
<keyword evidence="5 7" id="KW-1133">Transmembrane helix</keyword>
<evidence type="ECO:0000256" key="5">
    <source>
        <dbReference type="ARBA" id="ARBA00022989"/>
    </source>
</evidence>
<evidence type="ECO:0000259" key="8">
    <source>
        <dbReference type="PROSITE" id="PS50850"/>
    </source>
</evidence>
<evidence type="ECO:0000313" key="10">
    <source>
        <dbReference type="Proteomes" id="UP000078561"/>
    </source>
</evidence>
<evidence type="ECO:0000256" key="7">
    <source>
        <dbReference type="SAM" id="Phobius"/>
    </source>
</evidence>
<keyword evidence="6 7" id="KW-0472">Membrane</keyword>
<evidence type="ECO:0000256" key="4">
    <source>
        <dbReference type="ARBA" id="ARBA00022692"/>
    </source>
</evidence>
<dbReference type="InterPro" id="IPR036259">
    <property type="entry name" value="MFS_trans_sf"/>
</dbReference>
<dbReference type="InterPro" id="IPR051788">
    <property type="entry name" value="MFS_Transporter"/>
</dbReference>
<dbReference type="Gene3D" id="1.20.1250.20">
    <property type="entry name" value="MFS general substrate transporter like domains"/>
    <property type="match status" value="1"/>
</dbReference>
<evidence type="ECO:0000256" key="2">
    <source>
        <dbReference type="ARBA" id="ARBA00008335"/>
    </source>
</evidence>
<feature type="transmembrane region" description="Helical" evidence="7">
    <location>
        <begin position="305"/>
        <end position="326"/>
    </location>
</feature>
<dbReference type="GO" id="GO:0016020">
    <property type="term" value="C:membrane"/>
    <property type="evidence" value="ECO:0007669"/>
    <property type="project" value="TreeGrafter"/>
</dbReference>
<dbReference type="PANTHER" id="PTHR23514:SF3">
    <property type="entry name" value="BYPASS OF STOP CODON PROTEIN 6"/>
    <property type="match status" value="1"/>
</dbReference>
<dbReference type="EMBL" id="LT550131">
    <property type="protein sequence ID" value="SAL95030.1"/>
    <property type="molecule type" value="Genomic_DNA"/>
</dbReference>
<dbReference type="PANTHER" id="PTHR23514">
    <property type="entry name" value="BYPASS OF STOP CODON PROTEIN 6"/>
    <property type="match status" value="1"/>
</dbReference>